<dbReference type="Proteomes" id="UP001162992">
    <property type="component" value="Chromosome 9"/>
</dbReference>
<protein>
    <submittedName>
        <fullName evidence="1">Uncharacterized protein</fullName>
    </submittedName>
</protein>
<gene>
    <name evidence="1" type="ORF">O6H91_09G070000</name>
</gene>
<keyword evidence="2" id="KW-1185">Reference proteome</keyword>
<accession>A0ACC2CQC7</accession>
<evidence type="ECO:0000313" key="1">
    <source>
        <dbReference type="EMBL" id="KAJ7544216.1"/>
    </source>
</evidence>
<comment type="caution">
    <text evidence="1">The sequence shown here is derived from an EMBL/GenBank/DDBJ whole genome shotgun (WGS) entry which is preliminary data.</text>
</comment>
<organism evidence="1 2">
    <name type="scientific">Diphasiastrum complanatum</name>
    <name type="common">Issler's clubmoss</name>
    <name type="synonym">Lycopodium complanatum</name>
    <dbReference type="NCBI Taxonomy" id="34168"/>
    <lineage>
        <taxon>Eukaryota</taxon>
        <taxon>Viridiplantae</taxon>
        <taxon>Streptophyta</taxon>
        <taxon>Embryophyta</taxon>
        <taxon>Tracheophyta</taxon>
        <taxon>Lycopodiopsida</taxon>
        <taxon>Lycopodiales</taxon>
        <taxon>Lycopodiaceae</taxon>
        <taxon>Lycopodioideae</taxon>
        <taxon>Diphasiastrum</taxon>
    </lineage>
</organism>
<evidence type="ECO:0000313" key="2">
    <source>
        <dbReference type="Proteomes" id="UP001162992"/>
    </source>
</evidence>
<proteinExistence type="predicted"/>
<name>A0ACC2CQC7_DIPCM</name>
<sequence>MGSIYAPVQIIGGASGGTTQSILGGSDGKVLERIGVWVGGWQVKAIRMWLTDSSSRLFGNPSGPYKELSFAPGERITKLSLWGNGAGTRLGWIRFETSQNQLFDHGMTDWGRKQEYPIDVASGICVGAYIGAGSDIDRMGFVFLKPILHSRLINVSYPNLALDTAGILPETLDSYKDKNTGSISRNWEFGGSREITTSSSWTLSTGLEVHSEVTVKAGIPLVAEVEGKFGWQVSVTGTYQTTSETKKTVSWKQSGTLQPGQSVDLTALVRRGTINIDYSGSVEVTLKSGALFQYPLKGRYYGVSVTSVEVVDNSTKKAVFEPKIEESAFLVMEAALEKI</sequence>
<dbReference type="EMBL" id="CM055100">
    <property type="protein sequence ID" value="KAJ7544216.1"/>
    <property type="molecule type" value="Genomic_DNA"/>
</dbReference>
<reference evidence="2" key="1">
    <citation type="journal article" date="2024" name="Proc. Natl. Acad. Sci. U.S.A.">
        <title>Extraordinary preservation of gene collinearity over three hundred million years revealed in homosporous lycophytes.</title>
        <authorList>
            <person name="Li C."/>
            <person name="Wickell D."/>
            <person name="Kuo L.Y."/>
            <person name="Chen X."/>
            <person name="Nie B."/>
            <person name="Liao X."/>
            <person name="Peng D."/>
            <person name="Ji J."/>
            <person name="Jenkins J."/>
            <person name="Williams M."/>
            <person name="Shu S."/>
            <person name="Plott C."/>
            <person name="Barry K."/>
            <person name="Rajasekar S."/>
            <person name="Grimwood J."/>
            <person name="Han X."/>
            <person name="Sun S."/>
            <person name="Hou Z."/>
            <person name="He W."/>
            <person name="Dai G."/>
            <person name="Sun C."/>
            <person name="Schmutz J."/>
            <person name="Leebens-Mack J.H."/>
            <person name="Li F.W."/>
            <person name="Wang L."/>
        </authorList>
    </citation>
    <scope>NUCLEOTIDE SEQUENCE [LARGE SCALE GENOMIC DNA]</scope>
    <source>
        <strain evidence="2">cv. PW_Plant_1</strain>
    </source>
</reference>